<dbReference type="RefSeq" id="WP_044905148.1">
    <property type="nucleotide sequence ID" value="NZ_JQIF01000040.1"/>
</dbReference>
<accession>A0A099I629</accession>
<evidence type="ECO:0000256" key="6">
    <source>
        <dbReference type="ARBA" id="ARBA00022839"/>
    </source>
</evidence>
<dbReference type="PANTHER" id="PTHR30337">
    <property type="entry name" value="COMPONENT OF ATP-DEPENDENT DSDNA EXONUCLEASE"/>
    <property type="match status" value="1"/>
</dbReference>
<dbReference type="InterPro" id="IPR029052">
    <property type="entry name" value="Metallo-depent_PP-like"/>
</dbReference>
<dbReference type="AlphaFoldDB" id="A0A099I629"/>
<dbReference type="InterPro" id="IPR004593">
    <property type="entry name" value="SbcD"/>
</dbReference>
<keyword evidence="7" id="KW-0255">Endonuclease</keyword>
<sequence>MRVLHTADWHLGMDLYKVTLMEDQRWFKQQLKAIIEEENIDAVLVAGDVYDTILASKEAIELYDDIMYMLCMELKKKVIVIAGNHDSATRLASLSRLLEGMGLYIIGSLKEKVKGIRVDDCMIYPIPYFHVEQVRKVYQKDVHSQAEAFSCICTDILSTVDHAYRPIAMAHAFLANAEVCESDRFAKVGGAELVPSAIFDGFSYVAMGHLHRRQHAGGRVWYSGSPLPYSFSEADQPKGVLIYDSQTDTVTKRDIQPLHPLQVCKGSYADLKERMLKHTGPDYAYVKIEVTDLPVSYEMLDYFRQGYENLLQLSGKSMEQEQTNITIRLQDLETISDLDIVQQFFQDYYGEELSEAAGQLFLQAQQKLEKEEMYAT</sequence>
<dbReference type="Pfam" id="PF12320">
    <property type="entry name" value="SbcD_C"/>
    <property type="match status" value="1"/>
</dbReference>
<reference evidence="10 11" key="1">
    <citation type="submission" date="2014-08" db="EMBL/GenBank/DDBJ databases">
        <title>Clostridium innocuum, an unnegligible vancomycin-resistant pathogen causing extra-intestinal infections.</title>
        <authorList>
            <person name="Feng Y."/>
            <person name="Chiu C.-H."/>
        </authorList>
    </citation>
    <scope>NUCLEOTIDE SEQUENCE [LARGE SCALE GENOMIC DNA]</scope>
    <source>
        <strain evidence="10 11">AN88</strain>
    </source>
</reference>
<evidence type="ECO:0000259" key="8">
    <source>
        <dbReference type="Pfam" id="PF00149"/>
    </source>
</evidence>
<keyword evidence="4 7" id="KW-0540">Nuclease</keyword>
<dbReference type="InterPro" id="IPR026843">
    <property type="entry name" value="SbcD_C"/>
</dbReference>
<proteinExistence type="inferred from homology"/>
<dbReference type="EMBL" id="JQIF01000040">
    <property type="protein sequence ID" value="KGJ53369.1"/>
    <property type="molecule type" value="Genomic_DNA"/>
</dbReference>
<dbReference type="Proteomes" id="UP000030008">
    <property type="component" value="Unassembled WGS sequence"/>
</dbReference>
<comment type="similarity">
    <text evidence="1 7">Belongs to the SbcD family.</text>
</comment>
<evidence type="ECO:0000256" key="3">
    <source>
        <dbReference type="ARBA" id="ARBA00013365"/>
    </source>
</evidence>
<dbReference type="InterPro" id="IPR004843">
    <property type="entry name" value="Calcineurin-like_PHP"/>
</dbReference>
<keyword evidence="7" id="KW-0235">DNA replication</keyword>
<evidence type="ECO:0000256" key="2">
    <source>
        <dbReference type="ARBA" id="ARBA00011322"/>
    </source>
</evidence>
<dbReference type="InterPro" id="IPR050535">
    <property type="entry name" value="DNA_Repair-Maintenance_Comp"/>
</dbReference>
<evidence type="ECO:0000256" key="5">
    <source>
        <dbReference type="ARBA" id="ARBA00022801"/>
    </source>
</evidence>
<evidence type="ECO:0000256" key="1">
    <source>
        <dbReference type="ARBA" id="ARBA00010555"/>
    </source>
</evidence>
<protein>
    <recommendedName>
        <fullName evidence="3 7">Nuclease SbcCD subunit D</fullName>
    </recommendedName>
</protein>
<dbReference type="InterPro" id="IPR041796">
    <property type="entry name" value="Mre11_N"/>
</dbReference>
<evidence type="ECO:0000313" key="11">
    <source>
        <dbReference type="Proteomes" id="UP000030008"/>
    </source>
</evidence>
<gene>
    <name evidence="7" type="primary">sbcD</name>
    <name evidence="10" type="ORF">CIAN88_09350</name>
</gene>
<feature type="domain" description="Nuclease SbcCD subunit D C-terminal" evidence="9">
    <location>
        <begin position="258"/>
        <end position="347"/>
    </location>
</feature>
<dbReference type="GO" id="GO:0004519">
    <property type="term" value="F:endonuclease activity"/>
    <property type="evidence" value="ECO:0007669"/>
    <property type="project" value="UniProtKB-KW"/>
</dbReference>
<evidence type="ECO:0000313" key="10">
    <source>
        <dbReference type="EMBL" id="KGJ53369.1"/>
    </source>
</evidence>
<comment type="subunit">
    <text evidence="2 7">Heterodimer of SbcC and SbcD.</text>
</comment>
<evidence type="ECO:0000259" key="9">
    <source>
        <dbReference type="Pfam" id="PF12320"/>
    </source>
</evidence>
<name>A0A099I629_CLOIN</name>
<dbReference type="GO" id="GO:0006310">
    <property type="term" value="P:DNA recombination"/>
    <property type="evidence" value="ECO:0007669"/>
    <property type="project" value="UniProtKB-KW"/>
</dbReference>
<dbReference type="PANTHER" id="PTHR30337:SF0">
    <property type="entry name" value="NUCLEASE SBCCD SUBUNIT D"/>
    <property type="match status" value="1"/>
</dbReference>
<feature type="domain" description="Calcineurin-like phosphoesterase" evidence="8">
    <location>
        <begin position="1"/>
        <end position="211"/>
    </location>
</feature>
<dbReference type="Pfam" id="PF00149">
    <property type="entry name" value="Metallophos"/>
    <property type="match status" value="1"/>
</dbReference>
<comment type="function">
    <text evidence="7">SbcCD cleaves DNA hairpin structures. These structures can inhibit DNA replication and are intermediates in certain DNA recombination reactions. The complex acts as a 3'-&gt;5' double strand exonuclease that can open hairpins. It also has a 5' single-strand endonuclease activity.</text>
</comment>
<evidence type="ECO:0000256" key="7">
    <source>
        <dbReference type="RuleBase" id="RU363069"/>
    </source>
</evidence>
<comment type="caution">
    <text evidence="10">The sequence shown here is derived from an EMBL/GenBank/DDBJ whole genome shotgun (WGS) entry which is preliminary data.</text>
</comment>
<organism evidence="10 11">
    <name type="scientific">Clostridium innocuum</name>
    <dbReference type="NCBI Taxonomy" id="1522"/>
    <lineage>
        <taxon>Bacteria</taxon>
        <taxon>Bacillati</taxon>
        <taxon>Bacillota</taxon>
        <taxon>Clostridia</taxon>
        <taxon>Eubacteriales</taxon>
        <taxon>Clostridiaceae</taxon>
        <taxon>Clostridium</taxon>
    </lineage>
</organism>
<dbReference type="SUPFAM" id="SSF56300">
    <property type="entry name" value="Metallo-dependent phosphatases"/>
    <property type="match status" value="1"/>
</dbReference>
<keyword evidence="5 7" id="KW-0378">Hydrolase</keyword>
<dbReference type="NCBIfam" id="TIGR00619">
    <property type="entry name" value="sbcd"/>
    <property type="match status" value="1"/>
</dbReference>
<evidence type="ECO:0000256" key="4">
    <source>
        <dbReference type="ARBA" id="ARBA00022722"/>
    </source>
</evidence>
<keyword evidence="6 7" id="KW-0269">Exonuclease</keyword>
<keyword evidence="7" id="KW-0233">DNA recombination</keyword>
<dbReference type="Gene3D" id="3.60.21.10">
    <property type="match status" value="1"/>
</dbReference>
<dbReference type="GO" id="GO:0008408">
    <property type="term" value="F:3'-5' exonuclease activity"/>
    <property type="evidence" value="ECO:0007669"/>
    <property type="project" value="InterPro"/>
</dbReference>
<dbReference type="CDD" id="cd00840">
    <property type="entry name" value="MPP_Mre11_N"/>
    <property type="match status" value="1"/>
</dbReference>
<dbReference type="GO" id="GO:0006260">
    <property type="term" value="P:DNA replication"/>
    <property type="evidence" value="ECO:0007669"/>
    <property type="project" value="UniProtKB-KW"/>
</dbReference>